<keyword evidence="1" id="KW-0732">Signal</keyword>
<feature type="region of interest" description="Disordered" evidence="2">
    <location>
        <begin position="30"/>
        <end position="63"/>
    </location>
</feature>
<dbReference type="AlphaFoldDB" id="A0AAE6KQ61"/>
<dbReference type="Proteomes" id="UP000320179">
    <property type="component" value="Chromosome"/>
</dbReference>
<evidence type="ECO:0000256" key="2">
    <source>
        <dbReference type="SAM" id="MobiDB-lite"/>
    </source>
</evidence>
<organism evidence="3 4">
    <name type="scientific">Myxococcus xanthus</name>
    <dbReference type="NCBI Taxonomy" id="34"/>
    <lineage>
        <taxon>Bacteria</taxon>
        <taxon>Pseudomonadati</taxon>
        <taxon>Myxococcota</taxon>
        <taxon>Myxococcia</taxon>
        <taxon>Myxococcales</taxon>
        <taxon>Cystobacterineae</taxon>
        <taxon>Myxococcaceae</taxon>
        <taxon>Myxococcus</taxon>
    </lineage>
</organism>
<name>A0AAE6KQ61_MYXXA</name>
<evidence type="ECO:0000313" key="3">
    <source>
        <dbReference type="EMBL" id="QDE65635.1"/>
    </source>
</evidence>
<evidence type="ECO:0000313" key="4">
    <source>
        <dbReference type="Proteomes" id="UP000320179"/>
    </source>
</evidence>
<feature type="region of interest" description="Disordered" evidence="2">
    <location>
        <begin position="85"/>
        <end position="106"/>
    </location>
</feature>
<dbReference type="Gene3D" id="2.60.40.1120">
    <property type="entry name" value="Carboxypeptidase-like, regulatory domain"/>
    <property type="match status" value="7"/>
</dbReference>
<protein>
    <recommendedName>
        <fullName evidence="5">Carboxypeptidase regulatory-like domain-containing protein</fullName>
    </recommendedName>
</protein>
<dbReference type="InterPro" id="IPR008969">
    <property type="entry name" value="CarboxyPept-like_regulatory"/>
</dbReference>
<dbReference type="PANTHER" id="PTHR23303:SF14">
    <property type="entry name" value="BOS COMPLEX SUBUNIT NOMO1-RELATED"/>
    <property type="match status" value="1"/>
</dbReference>
<evidence type="ECO:0000256" key="1">
    <source>
        <dbReference type="ARBA" id="ARBA00022729"/>
    </source>
</evidence>
<dbReference type="InterPro" id="IPR051417">
    <property type="entry name" value="SDr/BOS_complex"/>
</dbReference>
<accession>A0AAE6KQ61</accession>
<dbReference type="SUPFAM" id="SSF49464">
    <property type="entry name" value="Carboxypeptidase regulatory domain-like"/>
    <property type="match status" value="4"/>
</dbReference>
<reference evidence="3 4" key="1">
    <citation type="journal article" date="2019" name="Science">
        <title>Social genes are selection hotspots in kin groups of a soil microbe.</title>
        <authorList>
            <person name="Wielgoss S."/>
            <person name="Wolfensberger R."/>
            <person name="Sun L."/>
            <person name="Fiegna F."/>
            <person name="Velicer G.J."/>
        </authorList>
    </citation>
    <scope>NUCLEOTIDE SEQUENCE [LARGE SCALE GENOMIC DNA]</scope>
    <source>
        <strain evidence="3 4">MC3.5.9c15</strain>
    </source>
</reference>
<sequence>MRKQPLVMVALGGLALLLAVALVHRWEDTGERPATSTAQRIPSRRDLGVPTPPPRGNHSLRGRVLDPRRRPAAGIQVTATRDMPGESLSARSCDTRSPELPLSSGGCIGEPEELVRALVEAGHGAAPVVAQAHTSADGTFLLEGLPEGMVALWAIGERHATLALDVRTDAQDVQLVLESGRFLPGRVVAESGTPLPGARLTLFHQDHTRFFDAQAGADGRFAFGPLPPGEYTVVATSEGLLTDSLQQVDEEKLNPVVLHPPRRLSGRVLAQDKPVSGAEVHVEYTPHVTVTDDEGRFSFEPLAPGDYEVRAEHQGEYGFATVALTEEGGDAEATVRLGTLVYVEGSVRDESGRPVARARVGAGAARGRAPPADYVTTAEDGRFRIGPLRLEPYIFNVMAPGYQGQLRDAVASPGERVDFTLRRAHLLQGTVTGPQGNPLSGVDIDVDDEIQTETETETFREEVDPTTSDEHGRFELTFPTPGNYTLVLTHHGHMEERVEVNVPGPALSVVLRAAGRVEGTVTNTQGVPIHGMTLSLVDTRETVASQETETDAEGRFSLTEVGPGTYTLIPGSDLGDTDHQVMRTVTVQGTETVEVSLRLETGAPVSGIVVDEHGRPVANALVDGNNFPSPRDGVFESTSSDAEGRFVLHHLAEGACALRASKDRYVFEARGPTADGISPPAVLARSGADDVLLILRSQGHIRGRVVRGDGSPITRFTIDQQSFRDPQGTFRLTAERAGAQRLTFEAPGLTRAMREVQVSAGEDVDLGAVRLEAGRHVRGRVVDAETSRPIEDAVVAVHLPGEGGALEEVAPIAAEASDTDGTFAFTPLEARPLDLLVQTNRGHPQMRQRIGTGDETLELRIYPGAQVDGTLKDRDGKPAEAIVQLVANDGDYSASVDEALGTFQARNVPAGTYTLSASMGQNAEGRSVAFLPQRVKVPPMGKVTFSFTEATGGGTMRLGIRMPPARPGEGLYQALLSGTVSPAVSARELRTRARFGDIRASTKSQDGVLVYEQLPAGAYTFIVLLEEGKPARFTVHREELFLAEGETLERDIQVTPRPLP</sequence>
<dbReference type="RefSeq" id="WP_140796897.1">
    <property type="nucleotide sequence ID" value="NZ_CP017173.1"/>
</dbReference>
<dbReference type="GO" id="GO:0030246">
    <property type="term" value="F:carbohydrate binding"/>
    <property type="evidence" value="ECO:0007669"/>
    <property type="project" value="InterPro"/>
</dbReference>
<dbReference type="Pfam" id="PF13620">
    <property type="entry name" value="CarboxypepD_reg"/>
    <property type="match status" value="5"/>
</dbReference>
<evidence type="ECO:0008006" key="5">
    <source>
        <dbReference type="Google" id="ProtNLM"/>
    </source>
</evidence>
<dbReference type="InterPro" id="IPR013784">
    <property type="entry name" value="Carb-bd-like_fold"/>
</dbReference>
<dbReference type="EMBL" id="CP017174">
    <property type="protein sequence ID" value="QDE65635.1"/>
    <property type="molecule type" value="Genomic_DNA"/>
</dbReference>
<gene>
    <name evidence="3" type="ORF">BHS09_00655</name>
</gene>
<proteinExistence type="predicted"/>
<dbReference type="PANTHER" id="PTHR23303">
    <property type="entry name" value="CARBOXYPEPTIDASE REGULATORY REGION-CONTAINING"/>
    <property type="match status" value="1"/>
</dbReference>
<dbReference type="SUPFAM" id="SSF49452">
    <property type="entry name" value="Starch-binding domain-like"/>
    <property type="match status" value="3"/>
</dbReference>